<name>A0A0A9HBL8_ARUDO</name>
<evidence type="ECO:0000313" key="1">
    <source>
        <dbReference type="EMBL" id="JAE34570.1"/>
    </source>
</evidence>
<sequence>MRLVIYQTCPVYIYYKLICGVYFA</sequence>
<protein>
    <submittedName>
        <fullName evidence="1">Uncharacterized protein</fullName>
    </submittedName>
</protein>
<organism evidence="1">
    <name type="scientific">Arundo donax</name>
    <name type="common">Giant reed</name>
    <name type="synonym">Donax arundinaceus</name>
    <dbReference type="NCBI Taxonomy" id="35708"/>
    <lineage>
        <taxon>Eukaryota</taxon>
        <taxon>Viridiplantae</taxon>
        <taxon>Streptophyta</taxon>
        <taxon>Embryophyta</taxon>
        <taxon>Tracheophyta</taxon>
        <taxon>Spermatophyta</taxon>
        <taxon>Magnoliopsida</taxon>
        <taxon>Liliopsida</taxon>
        <taxon>Poales</taxon>
        <taxon>Poaceae</taxon>
        <taxon>PACMAD clade</taxon>
        <taxon>Arundinoideae</taxon>
        <taxon>Arundineae</taxon>
        <taxon>Arundo</taxon>
    </lineage>
</organism>
<dbReference type="EMBL" id="GBRH01163326">
    <property type="protein sequence ID" value="JAE34570.1"/>
    <property type="molecule type" value="Transcribed_RNA"/>
</dbReference>
<dbReference type="AlphaFoldDB" id="A0A0A9HBL8"/>
<proteinExistence type="predicted"/>
<reference evidence="1" key="1">
    <citation type="submission" date="2014-09" db="EMBL/GenBank/DDBJ databases">
        <authorList>
            <person name="Magalhaes I.L.F."/>
            <person name="Oliveira U."/>
            <person name="Santos F.R."/>
            <person name="Vidigal T.H.D.A."/>
            <person name="Brescovit A.D."/>
            <person name="Santos A.J."/>
        </authorList>
    </citation>
    <scope>NUCLEOTIDE SEQUENCE</scope>
    <source>
        <tissue evidence="1">Shoot tissue taken approximately 20 cm above the soil surface</tissue>
    </source>
</reference>
<reference evidence="1" key="2">
    <citation type="journal article" date="2015" name="Data Brief">
        <title>Shoot transcriptome of the giant reed, Arundo donax.</title>
        <authorList>
            <person name="Barrero R.A."/>
            <person name="Guerrero F.D."/>
            <person name="Moolhuijzen P."/>
            <person name="Goolsby J.A."/>
            <person name="Tidwell J."/>
            <person name="Bellgard S.E."/>
            <person name="Bellgard M.I."/>
        </authorList>
    </citation>
    <scope>NUCLEOTIDE SEQUENCE</scope>
    <source>
        <tissue evidence="1">Shoot tissue taken approximately 20 cm above the soil surface</tissue>
    </source>
</reference>
<accession>A0A0A9HBL8</accession>